<feature type="non-terminal residue" evidence="1">
    <location>
        <position position="1"/>
    </location>
</feature>
<evidence type="ECO:0000313" key="1">
    <source>
        <dbReference type="EMBL" id="GAG48627.1"/>
    </source>
</evidence>
<accession>X0YNX6</accession>
<organism evidence="1">
    <name type="scientific">marine sediment metagenome</name>
    <dbReference type="NCBI Taxonomy" id="412755"/>
    <lineage>
        <taxon>unclassified sequences</taxon>
        <taxon>metagenomes</taxon>
        <taxon>ecological metagenomes</taxon>
    </lineage>
</organism>
<dbReference type="AlphaFoldDB" id="X0YNX6"/>
<dbReference type="EMBL" id="BARS01050458">
    <property type="protein sequence ID" value="GAG48627.1"/>
    <property type="molecule type" value="Genomic_DNA"/>
</dbReference>
<protein>
    <submittedName>
        <fullName evidence="1">Uncharacterized protein</fullName>
    </submittedName>
</protein>
<reference evidence="1" key="1">
    <citation type="journal article" date="2014" name="Front. Microbiol.">
        <title>High frequency of phylogenetically diverse reductive dehalogenase-homologous genes in deep subseafloor sedimentary metagenomes.</title>
        <authorList>
            <person name="Kawai M."/>
            <person name="Futagami T."/>
            <person name="Toyoda A."/>
            <person name="Takaki Y."/>
            <person name="Nishi S."/>
            <person name="Hori S."/>
            <person name="Arai W."/>
            <person name="Tsubouchi T."/>
            <person name="Morono Y."/>
            <person name="Uchiyama I."/>
            <person name="Ito T."/>
            <person name="Fujiyama A."/>
            <person name="Inagaki F."/>
            <person name="Takami H."/>
        </authorList>
    </citation>
    <scope>NUCLEOTIDE SEQUENCE</scope>
    <source>
        <strain evidence="1">Expedition CK06-06</strain>
    </source>
</reference>
<comment type="caution">
    <text evidence="1">The sequence shown here is derived from an EMBL/GenBank/DDBJ whole genome shotgun (WGS) entry which is preliminary data.</text>
</comment>
<proteinExistence type="predicted"/>
<gene>
    <name evidence="1" type="ORF">S01H1_75323</name>
</gene>
<name>X0YNX6_9ZZZZ</name>
<sequence>RERYMGLLHWVYEDEVRRLRRTLELYLRCELESKPAHETRVTLDIPLEHTEGNIGGN</sequence>